<reference evidence="4" key="1">
    <citation type="submission" date="2019-11" db="EMBL/GenBank/DDBJ databases">
        <title>Genomic insights into an expanded diversity of filamentous marine cyanobacteria reveals the extraordinary biosynthetic potential of Moorea and Okeania.</title>
        <authorList>
            <person name="Ferreira Leao T."/>
            <person name="Wang M."/>
            <person name="Moss N."/>
            <person name="Da Silva R."/>
            <person name="Sanders J."/>
            <person name="Nurk S."/>
            <person name="Gurevich A."/>
            <person name="Humphrey G."/>
            <person name="Reher R."/>
            <person name="Zhu Q."/>
            <person name="Belda-Ferre P."/>
            <person name="Glukhov E."/>
            <person name="Rex R."/>
            <person name="Dorrestein P.C."/>
            <person name="Knight R."/>
            <person name="Pevzner P."/>
            <person name="Gerwick W.H."/>
            <person name="Gerwick L."/>
        </authorList>
    </citation>
    <scope>NUCLEOTIDE SEQUENCE</scope>
    <source>
        <strain evidence="4">SIO1C4</strain>
    </source>
</reference>
<feature type="signal peptide" evidence="2">
    <location>
        <begin position="1"/>
        <end position="41"/>
    </location>
</feature>
<dbReference type="InterPro" id="IPR052177">
    <property type="entry name" value="Divisome_Glycosyl_Hydrolase"/>
</dbReference>
<protein>
    <submittedName>
        <fullName evidence="4">Family 10 glycosylhydrolase</fullName>
    </submittedName>
</protein>
<evidence type="ECO:0000256" key="2">
    <source>
        <dbReference type="SAM" id="SignalP"/>
    </source>
</evidence>
<sequence length="493" mass="55928">MGKGFLKGAQYRQRLYHRLVVMLLTSSSLVSQLLLPTTAQAQTGAYCQFTSEAIAQKENLRIGSVKGNSDSQKSYKAVLKQHADYLQKCRERTWPNNQAVWLRLYACDLRPGVIEAIMDRIVNRGYNQVYVETFYDGQVLLPASENRTPWPSVLRTPGTEKVDLLALAIQKGRERGLEVHAWMFSMNFGYSYAQRRDRQEVMARNGRGQTSLSFVHDSSQAFIDPYNNQAKTDFYRVVEAVAKRKPDGILFDYIRYPRGTGSNSVVTKVEDLWIYSRAAKEALYNRALNNKGRELIKRYIRKGYINDRDVVAVDELYPDEGAPQWQGRTPVPEETTASLKWQLWQLSVAHAAQGVLDFLALANLAAERQGVKAGAVFFPGGNKTVGRGGYDSRLQPWDHFPTSLEWHPMSYGVCGRTSCIENLVERVVSRAPNGAQVIPALAGTWGRSVRNRPPLEVQMQALQRRIPQVNAVSHFAYSWQDPEFDKVRKFCSF</sequence>
<feature type="chain" id="PRO_5025554875" evidence="2">
    <location>
        <begin position="42"/>
        <end position="493"/>
    </location>
</feature>
<dbReference type="InterPro" id="IPR003790">
    <property type="entry name" value="GHL10"/>
</dbReference>
<dbReference type="Pfam" id="PF02638">
    <property type="entry name" value="GHL10"/>
    <property type="match status" value="1"/>
</dbReference>
<dbReference type="AlphaFoldDB" id="A0A6B3N9L5"/>
<dbReference type="Gene3D" id="3.20.20.80">
    <property type="entry name" value="Glycosidases"/>
    <property type="match status" value="1"/>
</dbReference>
<evidence type="ECO:0000259" key="3">
    <source>
        <dbReference type="Pfam" id="PF02638"/>
    </source>
</evidence>
<dbReference type="PANTHER" id="PTHR43405:SF1">
    <property type="entry name" value="GLYCOSYL HYDROLASE DIGH"/>
    <property type="match status" value="1"/>
</dbReference>
<feature type="domain" description="Glycosyl hydrolase-like 10" evidence="3">
    <location>
        <begin position="123"/>
        <end position="288"/>
    </location>
</feature>
<keyword evidence="4" id="KW-0378">Hydrolase</keyword>
<dbReference type="PANTHER" id="PTHR43405">
    <property type="entry name" value="GLYCOSYL HYDROLASE DIGH"/>
    <property type="match status" value="1"/>
</dbReference>
<dbReference type="SUPFAM" id="SSF51445">
    <property type="entry name" value="(Trans)glycosidases"/>
    <property type="match status" value="1"/>
</dbReference>
<name>A0A6B3N9L5_9CYAN</name>
<gene>
    <name evidence="4" type="ORF">F6J89_22390</name>
</gene>
<evidence type="ECO:0000256" key="1">
    <source>
        <dbReference type="ARBA" id="ARBA00022729"/>
    </source>
</evidence>
<dbReference type="GO" id="GO:0016787">
    <property type="term" value="F:hydrolase activity"/>
    <property type="evidence" value="ECO:0007669"/>
    <property type="project" value="UniProtKB-KW"/>
</dbReference>
<evidence type="ECO:0000313" key="4">
    <source>
        <dbReference type="EMBL" id="NER30296.1"/>
    </source>
</evidence>
<comment type="caution">
    <text evidence="4">The sequence shown here is derived from an EMBL/GenBank/DDBJ whole genome shotgun (WGS) entry which is preliminary data.</text>
</comment>
<organism evidence="4">
    <name type="scientific">Symploca sp. SIO1C4</name>
    <dbReference type="NCBI Taxonomy" id="2607765"/>
    <lineage>
        <taxon>Bacteria</taxon>
        <taxon>Bacillati</taxon>
        <taxon>Cyanobacteriota</taxon>
        <taxon>Cyanophyceae</taxon>
        <taxon>Coleofasciculales</taxon>
        <taxon>Coleofasciculaceae</taxon>
        <taxon>Symploca</taxon>
    </lineage>
</organism>
<dbReference type="EMBL" id="JAAHFQ010000523">
    <property type="protein sequence ID" value="NER30296.1"/>
    <property type="molecule type" value="Genomic_DNA"/>
</dbReference>
<accession>A0A6B3N9L5</accession>
<proteinExistence type="predicted"/>
<dbReference type="InterPro" id="IPR017853">
    <property type="entry name" value="GH"/>
</dbReference>
<keyword evidence="1 2" id="KW-0732">Signal</keyword>